<keyword evidence="1" id="KW-0812">Transmembrane</keyword>
<feature type="transmembrane region" description="Helical" evidence="1">
    <location>
        <begin position="74"/>
        <end position="95"/>
    </location>
</feature>
<accession>A0A9P3G0Q5</accession>
<sequence>MNAETKAALSISGTIVLCMIEVILVGLFITAVSRNNAHFIDAACLLFHCFALFTILATMIYSLYNGHRNPSDKFYVFSSCFLVVATDISFILVVIDTAKTTPSDFAGLGSSAALAVIILSFLDVALSVISFAVAVYEKVRQQPAHAPSVPPKHDTEHSSFKARFYEAKRTHTGTNAARAALASKQAAAGPSNAPDARSQSVHFEVSDFRHVAHIGPDTLEGNTLEAAPHADLTELEDIPLTPLTPAGAGAGASIHSQDTIRPMLPAEAHVSTAPPKHRQMSYDMRYWSGVGRAV</sequence>
<feature type="transmembrane region" description="Helical" evidence="1">
    <location>
        <begin position="7"/>
        <end position="33"/>
    </location>
</feature>
<reference evidence="2 3" key="1">
    <citation type="submission" date="2021-08" db="EMBL/GenBank/DDBJ databases">
        <title>Draft Genome Sequence of Phanerochaete sordida strain YK-624.</title>
        <authorList>
            <person name="Mori T."/>
            <person name="Dohra H."/>
            <person name="Suzuki T."/>
            <person name="Kawagishi H."/>
            <person name="Hirai H."/>
        </authorList>
    </citation>
    <scope>NUCLEOTIDE SEQUENCE [LARGE SCALE GENOMIC DNA]</scope>
    <source>
        <strain evidence="2 3">YK-624</strain>
    </source>
</reference>
<dbReference type="AlphaFoldDB" id="A0A9P3G0Q5"/>
<organism evidence="2 3">
    <name type="scientific">Phanerochaete sordida</name>
    <dbReference type="NCBI Taxonomy" id="48140"/>
    <lineage>
        <taxon>Eukaryota</taxon>
        <taxon>Fungi</taxon>
        <taxon>Dikarya</taxon>
        <taxon>Basidiomycota</taxon>
        <taxon>Agaricomycotina</taxon>
        <taxon>Agaricomycetes</taxon>
        <taxon>Polyporales</taxon>
        <taxon>Phanerochaetaceae</taxon>
        <taxon>Phanerochaete</taxon>
    </lineage>
</organism>
<dbReference type="Proteomes" id="UP000703269">
    <property type="component" value="Unassembled WGS sequence"/>
</dbReference>
<keyword evidence="1" id="KW-0472">Membrane</keyword>
<keyword evidence="1" id="KW-1133">Transmembrane helix</keyword>
<keyword evidence="3" id="KW-1185">Reference proteome</keyword>
<proteinExistence type="predicted"/>
<evidence type="ECO:0000313" key="2">
    <source>
        <dbReference type="EMBL" id="GJE86857.1"/>
    </source>
</evidence>
<evidence type="ECO:0000313" key="3">
    <source>
        <dbReference type="Proteomes" id="UP000703269"/>
    </source>
</evidence>
<protein>
    <recommendedName>
        <fullName evidence="4">CRIB domain-containing protein</fullName>
    </recommendedName>
</protein>
<name>A0A9P3G0Q5_9APHY</name>
<feature type="transmembrane region" description="Helical" evidence="1">
    <location>
        <begin position="115"/>
        <end position="136"/>
    </location>
</feature>
<feature type="transmembrane region" description="Helical" evidence="1">
    <location>
        <begin position="39"/>
        <end position="62"/>
    </location>
</feature>
<evidence type="ECO:0008006" key="4">
    <source>
        <dbReference type="Google" id="ProtNLM"/>
    </source>
</evidence>
<evidence type="ECO:0000256" key="1">
    <source>
        <dbReference type="SAM" id="Phobius"/>
    </source>
</evidence>
<comment type="caution">
    <text evidence="2">The sequence shown here is derived from an EMBL/GenBank/DDBJ whole genome shotgun (WGS) entry which is preliminary data.</text>
</comment>
<dbReference type="OrthoDB" id="10479938at2759"/>
<dbReference type="EMBL" id="BPQB01000005">
    <property type="protein sequence ID" value="GJE86857.1"/>
    <property type="molecule type" value="Genomic_DNA"/>
</dbReference>
<gene>
    <name evidence="2" type="ORF">PsYK624_029400</name>
</gene>